<comment type="similarity">
    <text evidence="1">Belongs to the ABC transporter superfamily.</text>
</comment>
<keyword evidence="4 7" id="KW-0067">ATP-binding</keyword>
<keyword evidence="3" id="KW-0547">Nucleotide-binding</keyword>
<dbReference type="Proteomes" id="UP000235363">
    <property type="component" value="Unassembled WGS sequence"/>
</dbReference>
<evidence type="ECO:0000256" key="4">
    <source>
        <dbReference type="ARBA" id="ARBA00022840"/>
    </source>
</evidence>
<reference evidence="7 9" key="1">
    <citation type="submission" date="2017-09" db="EMBL/GenBank/DDBJ databases">
        <title>Bacterial strain isolated from the female urinary microbiota.</title>
        <authorList>
            <person name="Thomas-White K."/>
            <person name="Kumar N."/>
            <person name="Forster S."/>
            <person name="Putonti C."/>
            <person name="Lawley T."/>
            <person name="Wolfe A.J."/>
        </authorList>
    </citation>
    <scope>NUCLEOTIDE SEQUENCE [LARGE SCALE GENOMIC DNA]</scope>
    <source>
        <strain evidence="7 9">UMB0908</strain>
    </source>
</reference>
<dbReference type="GO" id="GO:0015658">
    <property type="term" value="F:branched-chain amino acid transmembrane transporter activity"/>
    <property type="evidence" value="ECO:0007669"/>
    <property type="project" value="TreeGrafter"/>
</dbReference>
<dbReference type="Gene3D" id="3.40.50.300">
    <property type="entry name" value="P-loop containing nucleotide triphosphate hydrolases"/>
    <property type="match status" value="1"/>
</dbReference>
<evidence type="ECO:0000313" key="8">
    <source>
        <dbReference type="EMBL" id="QGS34348.1"/>
    </source>
</evidence>
<dbReference type="Proteomes" id="UP000426857">
    <property type="component" value="Chromosome"/>
</dbReference>
<dbReference type="InterPro" id="IPR052156">
    <property type="entry name" value="BCAA_Transport_ATP-bd_LivF"/>
</dbReference>
<evidence type="ECO:0000313" key="7">
    <source>
        <dbReference type="EMBL" id="PMC61818.1"/>
    </source>
</evidence>
<dbReference type="GO" id="GO:0015807">
    <property type="term" value="P:L-amino acid transport"/>
    <property type="evidence" value="ECO:0007669"/>
    <property type="project" value="TreeGrafter"/>
</dbReference>
<dbReference type="PANTHER" id="PTHR43820:SF5">
    <property type="entry name" value="HIGH-AFFINITY BRANCHED-CHAIN AMINO ACID TRANSPORT ATP-BINDING PROTEIN"/>
    <property type="match status" value="1"/>
</dbReference>
<dbReference type="GO" id="GO:0005524">
    <property type="term" value="F:ATP binding"/>
    <property type="evidence" value="ECO:0007669"/>
    <property type="project" value="UniProtKB-KW"/>
</dbReference>
<dbReference type="SMART" id="SM00382">
    <property type="entry name" value="AAA"/>
    <property type="match status" value="1"/>
</dbReference>
<sequence>MLTLENISASYGRTRVIHGVTVDVPSDGIVAVLGHNGAGKTTLLRTAVGLLSPTEGRVLFDGDDVTSWAPHKRVARGMAYVPQGQQSFEQLTTMENLRVVADLQGRAGKGRIDEALGRFPALEAVLGRQAGLLSGGQRQQLAIARALITDPRLLILDEPTEGIQPSVVAEIQAAIADLAAEGVAVLLVEQHMGFALSASSSFALMASGRVVRRGAGAGGSADGVDAEEMGRVKAALAI</sequence>
<evidence type="ECO:0000313" key="9">
    <source>
        <dbReference type="Proteomes" id="UP000235363"/>
    </source>
</evidence>
<dbReference type="InterPro" id="IPR027417">
    <property type="entry name" value="P-loop_NTPase"/>
</dbReference>
<dbReference type="InterPro" id="IPR003439">
    <property type="entry name" value="ABC_transporter-like_ATP-bd"/>
</dbReference>
<dbReference type="Pfam" id="PF00005">
    <property type="entry name" value="ABC_tran"/>
    <property type="match status" value="1"/>
</dbReference>
<evidence type="ECO:0000259" key="6">
    <source>
        <dbReference type="PROSITE" id="PS50893"/>
    </source>
</evidence>
<feature type="domain" description="ABC transporter" evidence="6">
    <location>
        <begin position="2"/>
        <end position="232"/>
    </location>
</feature>
<dbReference type="EMBL" id="CP046322">
    <property type="protein sequence ID" value="QGS34348.1"/>
    <property type="molecule type" value="Genomic_DNA"/>
</dbReference>
<dbReference type="InterPro" id="IPR003593">
    <property type="entry name" value="AAA+_ATPase"/>
</dbReference>
<dbReference type="AlphaFoldDB" id="A0A2N6SXM0"/>
<dbReference type="EMBL" id="PNHF01000020">
    <property type="protein sequence ID" value="PMC61818.1"/>
    <property type="molecule type" value="Genomic_DNA"/>
</dbReference>
<keyword evidence="5" id="KW-0029">Amino-acid transport</keyword>
<reference evidence="8 10" key="2">
    <citation type="submission" date="2019-11" db="EMBL/GenBank/DDBJ databases">
        <title>FDA dAtabase for Regulatory Grade micrObial Sequences (FDA-ARGOS): Supporting development and validation of Infectious Disease Dx tests.</title>
        <authorList>
            <person name="Kerrigan L."/>
            <person name="Long C."/>
            <person name="Tallon L."/>
            <person name="Sadzewicz L."/>
            <person name="Vavikolanu K."/>
            <person name="Mehta A."/>
            <person name="Aluvathingal J."/>
            <person name="Nadendla S."/>
            <person name="Yan Y."/>
            <person name="Sichtig H."/>
        </authorList>
    </citation>
    <scope>NUCLEOTIDE SEQUENCE [LARGE SCALE GENOMIC DNA]</scope>
    <source>
        <strain evidence="8 10">FDAARGOS_674</strain>
    </source>
</reference>
<protein>
    <submittedName>
        <fullName evidence="7">ABC transporter ATP-binding protein</fullName>
    </submittedName>
    <submittedName>
        <fullName evidence="8">ATP-binding cassette domain-containing protein</fullName>
    </submittedName>
</protein>
<name>A0A2N6SXM0_9CORY</name>
<dbReference type="KEGG" id="cxe:FOB82_04660"/>
<evidence type="ECO:0000256" key="3">
    <source>
        <dbReference type="ARBA" id="ARBA00022741"/>
    </source>
</evidence>
<proteinExistence type="inferred from homology"/>
<evidence type="ECO:0000256" key="1">
    <source>
        <dbReference type="ARBA" id="ARBA00005417"/>
    </source>
</evidence>
<evidence type="ECO:0000256" key="2">
    <source>
        <dbReference type="ARBA" id="ARBA00022448"/>
    </source>
</evidence>
<keyword evidence="2" id="KW-0813">Transport</keyword>
<gene>
    <name evidence="7" type="ORF">CJ204_08875</name>
    <name evidence="8" type="ORF">FOB82_04660</name>
</gene>
<dbReference type="PROSITE" id="PS50893">
    <property type="entry name" value="ABC_TRANSPORTER_2"/>
    <property type="match status" value="1"/>
</dbReference>
<organism evidence="7 9">
    <name type="scientific">Corynebacterium xerosis</name>
    <dbReference type="NCBI Taxonomy" id="1725"/>
    <lineage>
        <taxon>Bacteria</taxon>
        <taxon>Bacillati</taxon>
        <taxon>Actinomycetota</taxon>
        <taxon>Actinomycetes</taxon>
        <taxon>Mycobacteriales</taxon>
        <taxon>Corynebacteriaceae</taxon>
        <taxon>Corynebacterium</taxon>
    </lineage>
</organism>
<accession>A0A2N6SXM0</accession>
<dbReference type="PANTHER" id="PTHR43820">
    <property type="entry name" value="HIGH-AFFINITY BRANCHED-CHAIN AMINO ACID TRANSPORT ATP-BINDING PROTEIN LIVF"/>
    <property type="match status" value="1"/>
</dbReference>
<dbReference type="GO" id="GO:0016887">
    <property type="term" value="F:ATP hydrolysis activity"/>
    <property type="evidence" value="ECO:0007669"/>
    <property type="project" value="InterPro"/>
</dbReference>
<evidence type="ECO:0000313" key="10">
    <source>
        <dbReference type="Proteomes" id="UP000426857"/>
    </source>
</evidence>
<dbReference type="SUPFAM" id="SSF52540">
    <property type="entry name" value="P-loop containing nucleoside triphosphate hydrolases"/>
    <property type="match status" value="1"/>
</dbReference>
<dbReference type="RefSeq" id="WP_102213564.1">
    <property type="nucleotide sequence ID" value="NZ_CP046322.1"/>
</dbReference>
<dbReference type="CDD" id="cd03224">
    <property type="entry name" value="ABC_TM1139_LivF_branched"/>
    <property type="match status" value="1"/>
</dbReference>
<evidence type="ECO:0000256" key="5">
    <source>
        <dbReference type="ARBA" id="ARBA00022970"/>
    </source>
</evidence>